<feature type="chain" id="PRO_5037802498" evidence="1">
    <location>
        <begin position="29"/>
        <end position="159"/>
    </location>
</feature>
<name>A0A917Z6A6_9ACTN</name>
<evidence type="ECO:0000313" key="3">
    <source>
        <dbReference type="Proteomes" id="UP000646523"/>
    </source>
</evidence>
<gene>
    <name evidence="2" type="ORF">GCM10012289_53290</name>
</gene>
<evidence type="ECO:0000313" key="2">
    <source>
        <dbReference type="EMBL" id="GGO76283.1"/>
    </source>
</evidence>
<dbReference type="RefSeq" id="WP_189126905.1">
    <property type="nucleotide sequence ID" value="NZ_BMNH01000019.1"/>
</dbReference>
<keyword evidence="3" id="KW-1185">Reference proteome</keyword>
<keyword evidence="1" id="KW-0732">Signal</keyword>
<reference evidence="2" key="1">
    <citation type="journal article" date="2014" name="Int. J. Syst. Evol. Microbiol.">
        <title>Complete genome sequence of Corynebacterium casei LMG S-19264T (=DSM 44701T), isolated from a smear-ripened cheese.</title>
        <authorList>
            <consortium name="US DOE Joint Genome Institute (JGI-PGF)"/>
            <person name="Walter F."/>
            <person name="Albersmeier A."/>
            <person name="Kalinowski J."/>
            <person name="Ruckert C."/>
        </authorList>
    </citation>
    <scope>NUCLEOTIDE SEQUENCE</scope>
    <source>
        <strain evidence="2">CGMCC 4.7368</strain>
    </source>
</reference>
<organism evidence="2 3">
    <name type="scientific">Nonomuraea cavernae</name>
    <dbReference type="NCBI Taxonomy" id="2045107"/>
    <lineage>
        <taxon>Bacteria</taxon>
        <taxon>Bacillati</taxon>
        <taxon>Actinomycetota</taxon>
        <taxon>Actinomycetes</taxon>
        <taxon>Streptosporangiales</taxon>
        <taxon>Streptosporangiaceae</taxon>
        <taxon>Nonomuraea</taxon>
    </lineage>
</organism>
<comment type="caution">
    <text evidence="2">The sequence shown here is derived from an EMBL/GenBank/DDBJ whole genome shotgun (WGS) entry which is preliminary data.</text>
</comment>
<proteinExistence type="predicted"/>
<sequence>MMRRLAAGLAAAALGVTVAGVAASPALADPGADDGHTQLTFDASPEPAWRGKPLTLTGKLSVRCDDDYIDGFVSVHHADYCRDSEAWHRLGRKRIVILFQPARSGRWEYVETVRTSHKGYFHTKVPAYTSGTWRAVFEGDRRLEPAGATDWVKVIGHRR</sequence>
<accession>A0A917Z6A6</accession>
<dbReference type="AlphaFoldDB" id="A0A917Z6A6"/>
<feature type="signal peptide" evidence="1">
    <location>
        <begin position="1"/>
        <end position="28"/>
    </location>
</feature>
<dbReference type="EMBL" id="BMNH01000019">
    <property type="protein sequence ID" value="GGO76283.1"/>
    <property type="molecule type" value="Genomic_DNA"/>
</dbReference>
<dbReference type="Proteomes" id="UP000646523">
    <property type="component" value="Unassembled WGS sequence"/>
</dbReference>
<evidence type="ECO:0000256" key="1">
    <source>
        <dbReference type="SAM" id="SignalP"/>
    </source>
</evidence>
<reference evidence="2" key="2">
    <citation type="submission" date="2020-09" db="EMBL/GenBank/DDBJ databases">
        <authorList>
            <person name="Sun Q."/>
            <person name="Zhou Y."/>
        </authorList>
    </citation>
    <scope>NUCLEOTIDE SEQUENCE</scope>
    <source>
        <strain evidence="2">CGMCC 4.7368</strain>
    </source>
</reference>
<protein>
    <submittedName>
        <fullName evidence="2">Uncharacterized protein</fullName>
    </submittedName>
</protein>